<dbReference type="STRING" id="633147.Olsu_0129"/>
<dbReference type="KEGG" id="ols:Olsu_0129"/>
<accession>E1QXZ7</accession>
<dbReference type="PANTHER" id="PTHR44591">
    <property type="entry name" value="STRESS RESPONSE REGULATOR PROTEIN 1"/>
    <property type="match status" value="1"/>
</dbReference>
<dbReference type="GO" id="GO:0003677">
    <property type="term" value="F:DNA binding"/>
    <property type="evidence" value="ECO:0007669"/>
    <property type="project" value="UniProtKB-KW"/>
</dbReference>
<dbReference type="RefSeq" id="WP_013251013.1">
    <property type="nucleotide sequence ID" value="NC_014363.1"/>
</dbReference>
<evidence type="ECO:0000256" key="6">
    <source>
        <dbReference type="PROSITE-ProRule" id="PRU00169"/>
    </source>
</evidence>
<dbReference type="Proteomes" id="UP000000333">
    <property type="component" value="Chromosome"/>
</dbReference>
<feature type="modified residue" description="4-aspartylphosphate" evidence="6">
    <location>
        <position position="52"/>
    </location>
</feature>
<dbReference type="Gene3D" id="3.40.50.2300">
    <property type="match status" value="1"/>
</dbReference>
<evidence type="ECO:0000256" key="3">
    <source>
        <dbReference type="ARBA" id="ARBA00023015"/>
    </source>
</evidence>
<dbReference type="InterPro" id="IPR001789">
    <property type="entry name" value="Sig_transdc_resp-reg_receiver"/>
</dbReference>
<name>E1QXZ7_OLSUV</name>
<evidence type="ECO:0000259" key="7">
    <source>
        <dbReference type="PROSITE" id="PS50110"/>
    </source>
</evidence>
<dbReference type="EMBL" id="CP002106">
    <property type="protein sequence ID" value="ADK67261.1"/>
    <property type="molecule type" value="Genomic_DNA"/>
</dbReference>
<organism evidence="8 9">
    <name type="scientific">Olsenella uli (strain ATCC 49627 / DSM 7084 / CCUG 31166 / CIP 109912 / JCM 12494 / LMG 11480 / NCIMB 702895 / VPI D76D-27C)</name>
    <name type="common">Lactobacillus uli</name>
    <dbReference type="NCBI Taxonomy" id="633147"/>
    <lineage>
        <taxon>Bacteria</taxon>
        <taxon>Bacillati</taxon>
        <taxon>Actinomycetota</taxon>
        <taxon>Coriobacteriia</taxon>
        <taxon>Coriobacteriales</taxon>
        <taxon>Atopobiaceae</taxon>
        <taxon>Olsenella</taxon>
    </lineage>
</organism>
<keyword evidence="4" id="KW-0238">DNA-binding</keyword>
<dbReference type="OrthoDB" id="3197131at2"/>
<dbReference type="Gene3D" id="1.10.3210.10">
    <property type="entry name" value="Hypothetical protein af1432"/>
    <property type="match status" value="1"/>
</dbReference>
<keyword evidence="9" id="KW-1185">Reference proteome</keyword>
<dbReference type="GO" id="GO:0000160">
    <property type="term" value="P:phosphorelay signal transduction system"/>
    <property type="evidence" value="ECO:0007669"/>
    <property type="project" value="UniProtKB-KW"/>
</dbReference>
<dbReference type="GeneID" id="78511605"/>
<evidence type="ECO:0000256" key="2">
    <source>
        <dbReference type="ARBA" id="ARBA00023012"/>
    </source>
</evidence>
<dbReference type="AlphaFoldDB" id="E1QXZ7"/>
<sequence>MKKILVVEDDPASLTLITEILKGYDYTVVSALDGRSALDVSKRENPDLIILDVMLPALNGYQVCERLRSMSQFRNTPIIMLTVLNEDSQRIRALEAGANGFLSKPFKRVELLTRIKALLSAQVNSDEMVSLNTVISSMLTALELRCAGSTMSSRRCADLAERLAVVMGIPSGNVRDLRRGLLLRDIGYVACNDASVAVENNFTAHSEHAIRSLQIVGAFGHEIIDAVVRYHHCTLQSEDYPANLNTEVLACVKVAIVCTRLEGLLYGNEGLSVQAACATLTNEVSAGLLPSEEVAFVTRLIST</sequence>
<dbReference type="InterPro" id="IPR011006">
    <property type="entry name" value="CheY-like_superfamily"/>
</dbReference>
<dbReference type="PANTHER" id="PTHR44591:SF3">
    <property type="entry name" value="RESPONSE REGULATORY DOMAIN-CONTAINING PROTEIN"/>
    <property type="match status" value="1"/>
</dbReference>
<feature type="domain" description="Response regulatory" evidence="7">
    <location>
        <begin position="3"/>
        <end position="119"/>
    </location>
</feature>
<evidence type="ECO:0000256" key="5">
    <source>
        <dbReference type="ARBA" id="ARBA00023163"/>
    </source>
</evidence>
<dbReference type="PATRIC" id="fig|633147.7.peg.1624"/>
<dbReference type="HOGENOM" id="CLU_917766_0_0_11"/>
<dbReference type="PROSITE" id="PS50110">
    <property type="entry name" value="RESPONSE_REGULATORY"/>
    <property type="match status" value="1"/>
</dbReference>
<dbReference type="Pfam" id="PF00072">
    <property type="entry name" value="Response_reg"/>
    <property type="match status" value="1"/>
</dbReference>
<dbReference type="InterPro" id="IPR050595">
    <property type="entry name" value="Bact_response_regulator"/>
</dbReference>
<protein>
    <submittedName>
        <fullName evidence="8">Response regulator receiver protein</fullName>
    </submittedName>
</protein>
<dbReference type="SUPFAM" id="SSF52172">
    <property type="entry name" value="CheY-like"/>
    <property type="match status" value="1"/>
</dbReference>
<keyword evidence="1 6" id="KW-0597">Phosphoprotein</keyword>
<gene>
    <name evidence="8" type="ordered locus">Olsu_0129</name>
</gene>
<keyword evidence="2" id="KW-0902">Two-component regulatory system</keyword>
<proteinExistence type="predicted"/>
<evidence type="ECO:0000256" key="1">
    <source>
        <dbReference type="ARBA" id="ARBA00022553"/>
    </source>
</evidence>
<evidence type="ECO:0000313" key="8">
    <source>
        <dbReference type="EMBL" id="ADK67261.1"/>
    </source>
</evidence>
<keyword evidence="3" id="KW-0805">Transcription regulation</keyword>
<keyword evidence="5" id="KW-0804">Transcription</keyword>
<evidence type="ECO:0000256" key="4">
    <source>
        <dbReference type="ARBA" id="ARBA00023125"/>
    </source>
</evidence>
<evidence type="ECO:0000313" key="9">
    <source>
        <dbReference type="Proteomes" id="UP000000333"/>
    </source>
</evidence>
<reference evidence="8 9" key="1">
    <citation type="journal article" date="2010" name="Stand. Genomic Sci.">
        <title>Complete genome sequence of Olsenella uli type strain (VPI D76D-27C).</title>
        <authorList>
            <person name="Goker M."/>
            <person name="Held B."/>
            <person name="Lucas S."/>
            <person name="Nolan M."/>
            <person name="Yasawong M."/>
            <person name="Glavina Del Rio T."/>
            <person name="Tice H."/>
            <person name="Cheng J.F."/>
            <person name="Bruce D."/>
            <person name="Detter J.C."/>
            <person name="Tapia R."/>
            <person name="Han C."/>
            <person name="Goodwin L."/>
            <person name="Pitluck S."/>
            <person name="Liolios K."/>
            <person name="Ivanova N."/>
            <person name="Mavromatis K."/>
            <person name="Mikhailova N."/>
            <person name="Pati A."/>
            <person name="Chen A."/>
            <person name="Palaniappan K."/>
            <person name="Land M."/>
            <person name="Hauser L."/>
            <person name="Chang Y.J."/>
            <person name="Jeffries C.D."/>
            <person name="Rohde M."/>
            <person name="Sikorski J."/>
            <person name="Pukall R."/>
            <person name="Woyke T."/>
            <person name="Bristow J."/>
            <person name="Eisen J.A."/>
            <person name="Markowitz V."/>
            <person name="Hugenholtz P."/>
            <person name="Kyrpides N.C."/>
            <person name="Klenk H.P."/>
            <person name="Lapidus A."/>
        </authorList>
    </citation>
    <scope>NUCLEOTIDE SEQUENCE [LARGE SCALE GENOMIC DNA]</scope>
    <source>
        <strain evidence="9">ATCC 49627 / DSM 7084 / CIP 109912 / JCM 12494 / NCIMB 702895 / VPI D76D-27C</strain>
    </source>
</reference>
<dbReference type="FunFam" id="3.40.50.2300:FF:000001">
    <property type="entry name" value="DNA-binding response regulator PhoB"/>
    <property type="match status" value="1"/>
</dbReference>
<dbReference type="SMART" id="SM00448">
    <property type="entry name" value="REC"/>
    <property type="match status" value="1"/>
</dbReference>
<dbReference type="eggNOG" id="COG0745">
    <property type="taxonomic scope" value="Bacteria"/>
</dbReference>